<accession>A0A381W679</accession>
<evidence type="ECO:0000313" key="3">
    <source>
        <dbReference type="EMBL" id="SVA47457.1"/>
    </source>
</evidence>
<name>A0A381W679_9ZZZZ</name>
<evidence type="ECO:0008006" key="4">
    <source>
        <dbReference type="Google" id="ProtNLM"/>
    </source>
</evidence>
<dbReference type="PROSITE" id="PS01322">
    <property type="entry name" value="PHOSPHOTRIESTERASE_1"/>
    <property type="match status" value="1"/>
</dbReference>
<sequence>MAKIESVLGPMDTSDLGFTLSHEHVVVSSAGIPQIYPEFIRREESIQEGIRALSEAKKVGLDSLIDVSTIDLGRDIRLIEQVSRESGINIICATGTWRDIPRAFWNATSDSIASLYQREIIEGIEGTGIKAGVIKVANDAGGVTREGEIILRAAARAQKSTNVPISTHTWAPDRVGEQQVRIFEDEGVDLNRVYIGHSNDTTDTFYLESLLDKGVWIGLDRYPGGRSPGTPDWEERTQTAMKLVSDGYGKRIMLGHDWSVTLSIDSKEGQVSRKQSNPDGYLFITRKVLPRLKELGASQEQIDDIMVNNPRRFFEGKK</sequence>
<proteinExistence type="predicted"/>
<evidence type="ECO:0000256" key="2">
    <source>
        <dbReference type="ARBA" id="ARBA00022801"/>
    </source>
</evidence>
<dbReference type="Gene3D" id="3.20.20.140">
    <property type="entry name" value="Metal-dependent hydrolases"/>
    <property type="match status" value="1"/>
</dbReference>
<evidence type="ECO:0000256" key="1">
    <source>
        <dbReference type="ARBA" id="ARBA00022723"/>
    </source>
</evidence>
<organism evidence="3">
    <name type="scientific">marine metagenome</name>
    <dbReference type="NCBI Taxonomy" id="408172"/>
    <lineage>
        <taxon>unclassified sequences</taxon>
        <taxon>metagenomes</taxon>
        <taxon>ecological metagenomes</taxon>
    </lineage>
</organism>
<dbReference type="PROSITE" id="PS51347">
    <property type="entry name" value="PHOSPHOTRIESTERASE_2"/>
    <property type="match status" value="1"/>
</dbReference>
<gene>
    <name evidence="3" type="ORF">METZ01_LOCUS100311</name>
</gene>
<dbReference type="AlphaFoldDB" id="A0A381W679"/>
<dbReference type="EMBL" id="UINC01010690">
    <property type="protein sequence ID" value="SVA47457.1"/>
    <property type="molecule type" value="Genomic_DNA"/>
</dbReference>
<keyword evidence="1" id="KW-0479">Metal-binding</keyword>
<dbReference type="PANTHER" id="PTHR10819:SF3">
    <property type="entry name" value="PHOSPHOTRIESTERASE-RELATED PROTEIN"/>
    <property type="match status" value="1"/>
</dbReference>
<dbReference type="PANTHER" id="PTHR10819">
    <property type="entry name" value="PHOSPHOTRIESTERASE-RELATED"/>
    <property type="match status" value="1"/>
</dbReference>
<dbReference type="Pfam" id="PF02126">
    <property type="entry name" value="PTE"/>
    <property type="match status" value="1"/>
</dbReference>
<dbReference type="GO" id="GO:0008270">
    <property type="term" value="F:zinc ion binding"/>
    <property type="evidence" value="ECO:0007669"/>
    <property type="project" value="InterPro"/>
</dbReference>
<dbReference type="InterPro" id="IPR001559">
    <property type="entry name" value="Phosphotriesterase"/>
</dbReference>
<keyword evidence="2" id="KW-0378">Hydrolase</keyword>
<dbReference type="InterPro" id="IPR032466">
    <property type="entry name" value="Metal_Hydrolase"/>
</dbReference>
<dbReference type="InterPro" id="IPR017947">
    <property type="entry name" value="AryldialkylPase_Zn-BS"/>
</dbReference>
<protein>
    <recommendedName>
        <fullName evidence="4">Phosphotriesterase-related protein</fullName>
    </recommendedName>
</protein>
<dbReference type="GO" id="GO:0016788">
    <property type="term" value="F:hydrolase activity, acting on ester bonds"/>
    <property type="evidence" value="ECO:0007669"/>
    <property type="project" value="InterPro"/>
</dbReference>
<dbReference type="SUPFAM" id="SSF51556">
    <property type="entry name" value="Metallo-dependent hydrolases"/>
    <property type="match status" value="1"/>
</dbReference>
<reference evidence="3" key="1">
    <citation type="submission" date="2018-05" db="EMBL/GenBank/DDBJ databases">
        <authorList>
            <person name="Lanie J.A."/>
            <person name="Ng W.-L."/>
            <person name="Kazmierczak K.M."/>
            <person name="Andrzejewski T.M."/>
            <person name="Davidsen T.M."/>
            <person name="Wayne K.J."/>
            <person name="Tettelin H."/>
            <person name="Glass J.I."/>
            <person name="Rusch D."/>
            <person name="Podicherti R."/>
            <person name="Tsui H.-C.T."/>
            <person name="Winkler M.E."/>
        </authorList>
    </citation>
    <scope>NUCLEOTIDE SEQUENCE</scope>
</reference>